<evidence type="ECO:0000256" key="5">
    <source>
        <dbReference type="SAM" id="SignalP"/>
    </source>
</evidence>
<evidence type="ECO:0000256" key="4">
    <source>
        <dbReference type="ARBA" id="ARBA00022729"/>
    </source>
</evidence>
<dbReference type="SUPFAM" id="SSF53807">
    <property type="entry name" value="Helical backbone' metal receptor"/>
    <property type="match status" value="1"/>
</dbReference>
<dbReference type="PROSITE" id="PS51257">
    <property type="entry name" value="PROKAR_LIPOPROTEIN"/>
    <property type="match status" value="1"/>
</dbReference>
<evidence type="ECO:0000256" key="1">
    <source>
        <dbReference type="ARBA" id="ARBA00004196"/>
    </source>
</evidence>
<keyword evidence="2" id="KW-0813">Transport</keyword>
<dbReference type="Gene3D" id="3.40.50.1980">
    <property type="entry name" value="Nitrogenase molybdenum iron protein domain"/>
    <property type="match status" value="2"/>
</dbReference>
<dbReference type="Proteomes" id="UP000722125">
    <property type="component" value="Unassembled WGS sequence"/>
</dbReference>
<evidence type="ECO:0000313" key="7">
    <source>
        <dbReference type="Proteomes" id="UP000722125"/>
    </source>
</evidence>
<comment type="subcellular location">
    <subcellularLocation>
        <location evidence="1">Cell envelope</location>
    </subcellularLocation>
</comment>
<keyword evidence="7" id="KW-1185">Reference proteome</keyword>
<proteinExistence type="predicted"/>
<keyword evidence="4 5" id="KW-0732">Signal</keyword>
<dbReference type="InterPro" id="IPR050492">
    <property type="entry name" value="Bact_metal-bind_prot9"/>
</dbReference>
<comment type="caution">
    <text evidence="6">The sequence shown here is derived from an EMBL/GenBank/DDBJ whole genome shotgun (WGS) entry which is preliminary data.</text>
</comment>
<dbReference type="InterPro" id="IPR006127">
    <property type="entry name" value="ZnuA-like"/>
</dbReference>
<organism evidence="6 7">
    <name type="scientific">Cellulomonas fulva</name>
    <dbReference type="NCBI Taxonomy" id="2835530"/>
    <lineage>
        <taxon>Bacteria</taxon>
        <taxon>Bacillati</taxon>
        <taxon>Actinomycetota</taxon>
        <taxon>Actinomycetes</taxon>
        <taxon>Micrococcales</taxon>
        <taxon>Cellulomonadaceae</taxon>
        <taxon>Cellulomonas</taxon>
    </lineage>
</organism>
<dbReference type="EMBL" id="JAHBOH010000001">
    <property type="protein sequence ID" value="MBT0994486.1"/>
    <property type="molecule type" value="Genomic_DNA"/>
</dbReference>
<gene>
    <name evidence="6" type="ORF">KIN34_09325</name>
</gene>
<sequence>MRHRPLAVAALAVVALTLTACSSDGDPGGTGGTGGGADGDAIAVVASTNVWGDVVSQVGGDLVSVTSIVDDPSADPHSYEGSARVQLELSRADLVVLNGGGYDDFATTLVDALDTRPPVVDAVEASGLTAPDGGELNEHVWYSLEAVQDVAGAVADELARLDPAHADDFAGNAEAFVGTLDGLLDRAAAIGAEHGGAAVAVTEPVPLYLVAEAGLVDRTPGEFSEAIEEEIDVAPAVMEAMLDLVSSHEVAFLVYNEQTTGPQTDQVVAAAQDADVPVVRVTETLPEGKDYVTWMTDNLEAFAQALA</sequence>
<reference evidence="6 7" key="1">
    <citation type="submission" date="2021-05" db="EMBL/GenBank/DDBJ databases">
        <title>Description of Cellulomonas sp. DKR-3 sp. nov.</title>
        <authorList>
            <person name="Dahal R.H."/>
            <person name="Chaudhary D.K."/>
        </authorList>
    </citation>
    <scope>NUCLEOTIDE SEQUENCE [LARGE SCALE GENOMIC DNA]</scope>
    <source>
        <strain evidence="6 7">DKR-3</strain>
    </source>
</reference>
<dbReference type="PANTHER" id="PTHR42953">
    <property type="entry name" value="HIGH-AFFINITY ZINC UPTAKE SYSTEM PROTEIN ZNUA-RELATED"/>
    <property type="match status" value="1"/>
</dbReference>
<feature type="signal peptide" evidence="5">
    <location>
        <begin position="1"/>
        <end position="20"/>
    </location>
</feature>
<dbReference type="RefSeq" id="WP_214349598.1">
    <property type="nucleotide sequence ID" value="NZ_JAHBOH010000001.1"/>
</dbReference>
<dbReference type="PANTHER" id="PTHR42953:SF1">
    <property type="entry name" value="METAL-BINDING PROTEIN HI_0362-RELATED"/>
    <property type="match status" value="1"/>
</dbReference>
<evidence type="ECO:0000256" key="3">
    <source>
        <dbReference type="ARBA" id="ARBA00022723"/>
    </source>
</evidence>
<name>A0ABS5TZD8_9CELL</name>
<dbReference type="Pfam" id="PF01297">
    <property type="entry name" value="ZnuA"/>
    <property type="match status" value="1"/>
</dbReference>
<feature type="chain" id="PRO_5045875639" evidence="5">
    <location>
        <begin position="21"/>
        <end position="307"/>
    </location>
</feature>
<protein>
    <submittedName>
        <fullName evidence="6">Zinc ABC transporter substrate-binding protein</fullName>
    </submittedName>
</protein>
<keyword evidence="3" id="KW-0479">Metal-binding</keyword>
<evidence type="ECO:0000313" key="6">
    <source>
        <dbReference type="EMBL" id="MBT0994486.1"/>
    </source>
</evidence>
<accession>A0ABS5TZD8</accession>
<evidence type="ECO:0000256" key="2">
    <source>
        <dbReference type="ARBA" id="ARBA00022448"/>
    </source>
</evidence>